<keyword evidence="2" id="KW-1185">Reference proteome</keyword>
<evidence type="ECO:0000313" key="2">
    <source>
        <dbReference type="Proteomes" id="UP000221011"/>
    </source>
</evidence>
<reference evidence="1 2" key="1">
    <citation type="submission" date="2017-08" db="EMBL/GenBank/DDBJ databases">
        <title>Complete Genome Sequence of Streptomyces formicae KY5, the formicamycin producer.</title>
        <authorList>
            <person name="Holmes N.A."/>
            <person name="Devine R."/>
            <person name="Qin Z."/>
            <person name="Seipke R.F."/>
            <person name="Wilkinson B."/>
            <person name="Hutchings M.I."/>
        </authorList>
    </citation>
    <scope>NUCLEOTIDE SEQUENCE [LARGE SCALE GENOMIC DNA]</scope>
    <source>
        <strain evidence="1 2">KY5</strain>
    </source>
</reference>
<evidence type="ECO:0000313" key="1">
    <source>
        <dbReference type="EMBL" id="ATL27338.1"/>
    </source>
</evidence>
<protein>
    <submittedName>
        <fullName evidence="1">Uncharacterized protein</fullName>
    </submittedName>
</protein>
<dbReference type="Proteomes" id="UP000221011">
    <property type="component" value="Chromosome"/>
</dbReference>
<dbReference type="KEGG" id="sfk:KY5_2320"/>
<gene>
    <name evidence="1" type="ORF">KY5_2320</name>
</gene>
<accession>A0A291Q714</accession>
<dbReference type="EMBL" id="CP022685">
    <property type="protein sequence ID" value="ATL27338.1"/>
    <property type="molecule type" value="Genomic_DNA"/>
</dbReference>
<organism evidence="1 2">
    <name type="scientific">Streptomyces formicae</name>
    <dbReference type="NCBI Taxonomy" id="1616117"/>
    <lineage>
        <taxon>Bacteria</taxon>
        <taxon>Bacillati</taxon>
        <taxon>Actinomycetota</taxon>
        <taxon>Actinomycetes</taxon>
        <taxon>Kitasatosporales</taxon>
        <taxon>Streptomycetaceae</taxon>
        <taxon>Streptomyces</taxon>
    </lineage>
</organism>
<proteinExistence type="predicted"/>
<dbReference type="RefSeq" id="WP_157877745.1">
    <property type="nucleotide sequence ID" value="NZ_CP022685.1"/>
</dbReference>
<dbReference type="AlphaFoldDB" id="A0A291Q714"/>
<name>A0A291Q714_9ACTN</name>
<sequence>MPIADLLADDLLDVDALTEDELLKDDTDNNEAQAILCSCCCSWCGC</sequence>